<gene>
    <name evidence="2" type="ORF">GJ685_08480</name>
</gene>
<reference evidence="2 3" key="1">
    <citation type="submission" date="2019-11" db="EMBL/GenBank/DDBJ databases">
        <title>Green- and brown-colored morphotypes of Chlorobia in the stratified aquatic ecosystems of Kandalaksha Gulf (White Sea): A model for study of the accessory genome evolution.</title>
        <authorList>
            <person name="Grouzdev D.S."/>
        </authorList>
    </citation>
    <scope>NUCLEOTIDE SEQUENCE [LARGE SCALE GENOMIC DNA]</scope>
    <source>
        <strain evidence="2 3">ZM</strain>
    </source>
</reference>
<protein>
    <recommendedName>
        <fullName evidence="4">YbjN domain-containing protein</fullName>
    </recommendedName>
</protein>
<accession>A0ABW9USJ0</accession>
<organism evidence="2 3">
    <name type="scientific">Chlorobium phaeovibrioides</name>
    <dbReference type="NCBI Taxonomy" id="1094"/>
    <lineage>
        <taxon>Bacteria</taxon>
        <taxon>Pseudomonadati</taxon>
        <taxon>Chlorobiota</taxon>
        <taxon>Chlorobiia</taxon>
        <taxon>Chlorobiales</taxon>
        <taxon>Chlorobiaceae</taxon>
        <taxon>Chlorobium/Pelodictyon group</taxon>
        <taxon>Chlorobium</taxon>
    </lineage>
</organism>
<comment type="caution">
    <text evidence="2">The sequence shown here is derived from an EMBL/GenBank/DDBJ whole genome shotgun (WGS) entry which is preliminary data.</text>
</comment>
<evidence type="ECO:0008006" key="4">
    <source>
        <dbReference type="Google" id="ProtNLM"/>
    </source>
</evidence>
<feature type="region of interest" description="Disordered" evidence="1">
    <location>
        <begin position="161"/>
        <end position="181"/>
    </location>
</feature>
<evidence type="ECO:0000256" key="1">
    <source>
        <dbReference type="SAM" id="MobiDB-lite"/>
    </source>
</evidence>
<keyword evidence="3" id="KW-1185">Reference proteome</keyword>
<dbReference type="RefSeq" id="WP_160460294.1">
    <property type="nucleotide sequence ID" value="NZ_WUBZ01000042.1"/>
</dbReference>
<dbReference type="Proteomes" id="UP000489351">
    <property type="component" value="Unassembled WGS sequence"/>
</dbReference>
<name>A0ABW9USJ0_CHLPH</name>
<proteinExistence type="predicted"/>
<dbReference type="EMBL" id="WUBZ01000042">
    <property type="protein sequence ID" value="MWV55088.1"/>
    <property type="molecule type" value="Genomic_DNA"/>
</dbReference>
<sequence length="181" mass="21129">MTKQDNDTVHPRKIAKAIEGFIELAEWDDTVDIDEATGDSTLNTRYEIRNQVYDLFFEGDEKSEFLALYLYAPYRVIEGKSVDATLLVNFINDHYRYRGRLTVTDIGQIRYKEIIDTENIEASSDMLHNMLMSGGGLFEQHMEHLGAVALTKKTYEAIREEYEREDEKEKARKEREESTEE</sequence>
<evidence type="ECO:0000313" key="2">
    <source>
        <dbReference type="EMBL" id="MWV55088.1"/>
    </source>
</evidence>
<evidence type="ECO:0000313" key="3">
    <source>
        <dbReference type="Proteomes" id="UP000489351"/>
    </source>
</evidence>